<dbReference type="RefSeq" id="WP_379755494.1">
    <property type="nucleotide sequence ID" value="NZ_JBHSYB010000020.1"/>
</dbReference>
<sequence length="147" mass="17106">MKKIVLIALVLIFTTACQKKVTAADIPKINGYWEIERVVFPDGTEKEYPVNQIFDYFSIQNNTGFRKKVTPQLDGSFLVNDDVEKITIKQENEKYIINYSTFFSKWKEEIHAISDEKLVMINDSKNEYHYKKATSINLIIQDGKTTK</sequence>
<protein>
    <recommendedName>
        <fullName evidence="4">Lipocalin-like domain-containing protein</fullName>
    </recommendedName>
</protein>
<dbReference type="Proteomes" id="UP001597051">
    <property type="component" value="Unassembled WGS sequence"/>
</dbReference>
<keyword evidence="3" id="KW-1185">Reference proteome</keyword>
<keyword evidence="1" id="KW-0732">Signal</keyword>
<dbReference type="PROSITE" id="PS51257">
    <property type="entry name" value="PROKAR_LIPOPROTEIN"/>
    <property type="match status" value="1"/>
</dbReference>
<gene>
    <name evidence="2" type="ORF">ACFQ0S_00745</name>
</gene>
<evidence type="ECO:0008006" key="4">
    <source>
        <dbReference type="Google" id="ProtNLM"/>
    </source>
</evidence>
<proteinExistence type="predicted"/>
<organism evidence="2 3">
    <name type="scientific">Flavobacterium myungsuense</name>
    <dbReference type="NCBI Taxonomy" id="651823"/>
    <lineage>
        <taxon>Bacteria</taxon>
        <taxon>Pseudomonadati</taxon>
        <taxon>Bacteroidota</taxon>
        <taxon>Flavobacteriia</taxon>
        <taxon>Flavobacteriales</taxon>
        <taxon>Flavobacteriaceae</taxon>
        <taxon>Flavobacterium</taxon>
    </lineage>
</organism>
<comment type="caution">
    <text evidence="2">The sequence shown here is derived from an EMBL/GenBank/DDBJ whole genome shotgun (WGS) entry which is preliminary data.</text>
</comment>
<evidence type="ECO:0000313" key="3">
    <source>
        <dbReference type="Proteomes" id="UP001597051"/>
    </source>
</evidence>
<evidence type="ECO:0000313" key="2">
    <source>
        <dbReference type="EMBL" id="MFD0982991.1"/>
    </source>
</evidence>
<reference evidence="3" key="1">
    <citation type="journal article" date="2019" name="Int. J. Syst. Evol. Microbiol.">
        <title>The Global Catalogue of Microorganisms (GCM) 10K type strain sequencing project: providing services to taxonomists for standard genome sequencing and annotation.</title>
        <authorList>
            <consortium name="The Broad Institute Genomics Platform"/>
            <consortium name="The Broad Institute Genome Sequencing Center for Infectious Disease"/>
            <person name="Wu L."/>
            <person name="Ma J."/>
        </authorList>
    </citation>
    <scope>NUCLEOTIDE SEQUENCE [LARGE SCALE GENOMIC DNA]</scope>
    <source>
        <strain evidence="3">CECT 7649</strain>
    </source>
</reference>
<accession>A0ABW3IYE0</accession>
<dbReference type="EMBL" id="JBHTIZ010000005">
    <property type="protein sequence ID" value="MFD0982991.1"/>
    <property type="molecule type" value="Genomic_DNA"/>
</dbReference>
<feature type="signal peptide" evidence="1">
    <location>
        <begin position="1"/>
        <end position="23"/>
    </location>
</feature>
<feature type="chain" id="PRO_5046558099" description="Lipocalin-like domain-containing protein" evidence="1">
    <location>
        <begin position="24"/>
        <end position="147"/>
    </location>
</feature>
<name>A0ABW3IYE0_9FLAO</name>
<evidence type="ECO:0000256" key="1">
    <source>
        <dbReference type="SAM" id="SignalP"/>
    </source>
</evidence>